<dbReference type="Gene3D" id="3.40.50.1260">
    <property type="entry name" value="Phosphoglycerate kinase, N-terminal domain"/>
    <property type="match status" value="2"/>
</dbReference>
<dbReference type="GO" id="GO:0004618">
    <property type="term" value="F:phosphoglycerate kinase activity"/>
    <property type="evidence" value="ECO:0007669"/>
    <property type="project" value="UniProtKB-EC"/>
</dbReference>
<comment type="caution">
    <text evidence="14">The sequence shown here is derived from an EMBL/GenBank/DDBJ whole genome shotgun (WGS) entry which is preliminary data.</text>
</comment>
<reference evidence="14" key="1">
    <citation type="submission" date="2023-03" db="EMBL/GenBank/DDBJ databases">
        <authorList>
            <person name="Steffen K."/>
            <person name="Cardenas P."/>
        </authorList>
    </citation>
    <scope>NUCLEOTIDE SEQUENCE</scope>
</reference>
<keyword evidence="8 12" id="KW-0418">Kinase</keyword>
<gene>
    <name evidence="14" type="ORF">GBAR_LOCUS882</name>
</gene>
<comment type="cofactor">
    <cofactor evidence="2">
        <name>Mg(2+)</name>
        <dbReference type="ChEBI" id="CHEBI:18420"/>
    </cofactor>
</comment>
<dbReference type="FunFam" id="3.40.50.1260:FF:000031">
    <property type="entry name" value="Phosphoglycerate kinase 1"/>
    <property type="match status" value="1"/>
</dbReference>
<dbReference type="InterPro" id="IPR015824">
    <property type="entry name" value="Phosphoglycerate_kinase_N"/>
</dbReference>
<evidence type="ECO:0000313" key="15">
    <source>
        <dbReference type="Proteomes" id="UP001174909"/>
    </source>
</evidence>
<proteinExistence type="inferred from homology"/>
<protein>
    <recommendedName>
        <fullName evidence="5 12">Phosphoglycerate kinase</fullName>
        <ecNumber evidence="5 12">2.7.2.3</ecNumber>
    </recommendedName>
</protein>
<comment type="catalytic activity">
    <reaction evidence="1 12">
        <text>(2R)-3-phosphoglycerate + ATP = (2R)-3-phospho-glyceroyl phosphate + ADP</text>
        <dbReference type="Rhea" id="RHEA:14801"/>
        <dbReference type="ChEBI" id="CHEBI:30616"/>
        <dbReference type="ChEBI" id="CHEBI:57604"/>
        <dbReference type="ChEBI" id="CHEBI:58272"/>
        <dbReference type="ChEBI" id="CHEBI:456216"/>
        <dbReference type="EC" id="2.7.2.3"/>
    </reaction>
</comment>
<evidence type="ECO:0000256" key="9">
    <source>
        <dbReference type="ARBA" id="ARBA00022840"/>
    </source>
</evidence>
<evidence type="ECO:0000256" key="5">
    <source>
        <dbReference type="ARBA" id="ARBA00013061"/>
    </source>
</evidence>
<comment type="pathway">
    <text evidence="3 12">Carbohydrate degradation; glycolysis; pyruvate from D-glyceraldehyde 3-phosphate: step 2/5.</text>
</comment>
<dbReference type="EMBL" id="CASHTH010000133">
    <property type="protein sequence ID" value="CAI7992004.1"/>
    <property type="molecule type" value="Genomic_DNA"/>
</dbReference>
<evidence type="ECO:0000256" key="4">
    <source>
        <dbReference type="ARBA" id="ARBA00008982"/>
    </source>
</evidence>
<dbReference type="InterPro" id="IPR001576">
    <property type="entry name" value="Phosphoglycerate_kinase"/>
</dbReference>
<evidence type="ECO:0000256" key="13">
    <source>
        <dbReference type="RuleBase" id="RU000696"/>
    </source>
</evidence>
<dbReference type="AlphaFoldDB" id="A0AA35QU13"/>
<evidence type="ECO:0000313" key="14">
    <source>
        <dbReference type="EMBL" id="CAI7992004.1"/>
    </source>
</evidence>
<dbReference type="InterPro" id="IPR036043">
    <property type="entry name" value="Phosphoglycerate_kinase_sf"/>
</dbReference>
<keyword evidence="6 12" id="KW-0808">Transferase</keyword>
<dbReference type="GO" id="GO:0005829">
    <property type="term" value="C:cytosol"/>
    <property type="evidence" value="ECO:0007669"/>
    <property type="project" value="TreeGrafter"/>
</dbReference>
<dbReference type="Proteomes" id="UP001174909">
    <property type="component" value="Unassembled WGS sequence"/>
</dbReference>
<dbReference type="PANTHER" id="PTHR11406">
    <property type="entry name" value="PHOSPHOGLYCERATE KINASE"/>
    <property type="match status" value="1"/>
</dbReference>
<dbReference type="Pfam" id="PF00162">
    <property type="entry name" value="PGK"/>
    <property type="match status" value="1"/>
</dbReference>
<feature type="non-terminal residue" evidence="14">
    <location>
        <position position="1"/>
    </location>
</feature>
<keyword evidence="7" id="KW-0547">Nucleotide-binding</keyword>
<evidence type="ECO:0000256" key="3">
    <source>
        <dbReference type="ARBA" id="ARBA00004838"/>
    </source>
</evidence>
<dbReference type="GO" id="GO:0006096">
    <property type="term" value="P:glycolytic process"/>
    <property type="evidence" value="ECO:0007669"/>
    <property type="project" value="UniProtKB-KW"/>
</dbReference>
<accession>A0AA35QU13</accession>
<evidence type="ECO:0000256" key="12">
    <source>
        <dbReference type="RuleBase" id="RU000532"/>
    </source>
</evidence>
<organism evidence="14 15">
    <name type="scientific">Geodia barretti</name>
    <name type="common">Barrett's horny sponge</name>
    <dbReference type="NCBI Taxonomy" id="519541"/>
    <lineage>
        <taxon>Eukaryota</taxon>
        <taxon>Metazoa</taxon>
        <taxon>Porifera</taxon>
        <taxon>Demospongiae</taxon>
        <taxon>Heteroscleromorpha</taxon>
        <taxon>Tetractinellida</taxon>
        <taxon>Astrophorina</taxon>
        <taxon>Geodiidae</taxon>
        <taxon>Geodia</taxon>
    </lineage>
</organism>
<name>A0AA35QU13_GEOBA</name>
<dbReference type="GO" id="GO:0005524">
    <property type="term" value="F:ATP binding"/>
    <property type="evidence" value="ECO:0007669"/>
    <property type="project" value="UniProtKB-KW"/>
</dbReference>
<evidence type="ECO:0000256" key="1">
    <source>
        <dbReference type="ARBA" id="ARBA00000642"/>
    </source>
</evidence>
<evidence type="ECO:0000256" key="2">
    <source>
        <dbReference type="ARBA" id="ARBA00001946"/>
    </source>
</evidence>
<dbReference type="SUPFAM" id="SSF53748">
    <property type="entry name" value="Phosphoglycerate kinase"/>
    <property type="match status" value="1"/>
</dbReference>
<evidence type="ECO:0000256" key="6">
    <source>
        <dbReference type="ARBA" id="ARBA00022679"/>
    </source>
</evidence>
<evidence type="ECO:0000256" key="8">
    <source>
        <dbReference type="ARBA" id="ARBA00022777"/>
    </source>
</evidence>
<dbReference type="GO" id="GO:0043531">
    <property type="term" value="F:ADP binding"/>
    <property type="evidence" value="ECO:0007669"/>
    <property type="project" value="TreeGrafter"/>
</dbReference>
<sequence>PARARLQASALLALRTPQGPVVESLRLAPVSQRVGQLLGIPVKQCLNTTGNEVRAAADSLAPGEVLMLENTRFHPGEEGNDAEFARELASLATLYVNDAFGAAHRAHASTEGVARFLPSVAGLLMERELRFLGSALDAPRRPFAAILGGAKVSEKIRVLENLAGKVELLLIGGGMAGTFIKALGHSVGDSLVEDDRVSFARVLIERSRQGEVKLMLPDDVVVADEFAEDANKLTVAVDSIASGFMIMDIGPNTGRRYSEALRNCKTVMWNGPMGVFEWEAYSQGTRTIAETLASLDDATTVLGAVPRQRRFRRWTCRTR</sequence>
<evidence type="ECO:0000256" key="7">
    <source>
        <dbReference type="ARBA" id="ARBA00022741"/>
    </source>
</evidence>
<dbReference type="PANTHER" id="PTHR11406:SF23">
    <property type="entry name" value="PHOSPHOGLYCERATE KINASE 1, CHLOROPLASTIC-RELATED"/>
    <property type="match status" value="1"/>
</dbReference>
<dbReference type="GO" id="GO:0006094">
    <property type="term" value="P:gluconeogenesis"/>
    <property type="evidence" value="ECO:0007669"/>
    <property type="project" value="TreeGrafter"/>
</dbReference>
<keyword evidence="11" id="KW-0324">Glycolysis</keyword>
<dbReference type="PRINTS" id="PR00477">
    <property type="entry name" value="PHGLYCKINASE"/>
</dbReference>
<comment type="subunit">
    <text evidence="13">Monomer.</text>
</comment>
<evidence type="ECO:0000256" key="11">
    <source>
        <dbReference type="ARBA" id="ARBA00023152"/>
    </source>
</evidence>
<dbReference type="EC" id="2.7.2.3" evidence="5 12"/>
<keyword evidence="9" id="KW-0067">ATP-binding</keyword>
<comment type="similarity">
    <text evidence="4 12">Belongs to the phosphoglycerate kinase family.</text>
</comment>
<evidence type="ECO:0000256" key="10">
    <source>
        <dbReference type="ARBA" id="ARBA00022842"/>
    </source>
</evidence>
<keyword evidence="15" id="KW-1185">Reference proteome</keyword>
<keyword evidence="10" id="KW-0460">Magnesium</keyword>